<dbReference type="RefSeq" id="WP_229121117.1">
    <property type="nucleotide sequence ID" value="NZ_CP064791.1"/>
</dbReference>
<dbReference type="GeneID" id="68858989"/>
<dbReference type="Pfam" id="PF08241">
    <property type="entry name" value="Methyltransf_11"/>
    <property type="match status" value="1"/>
</dbReference>
<feature type="domain" description="Methyltransferase type 11" evidence="1">
    <location>
        <begin position="43"/>
        <end position="127"/>
    </location>
</feature>
<evidence type="ECO:0000313" key="3">
    <source>
        <dbReference type="Proteomes" id="UP000663292"/>
    </source>
</evidence>
<dbReference type="InterPro" id="IPR029063">
    <property type="entry name" value="SAM-dependent_MTases_sf"/>
</dbReference>
<protein>
    <submittedName>
        <fullName evidence="2">SAM-dependent methyltransferase</fullName>
    </submittedName>
</protein>
<keyword evidence="3" id="KW-1185">Reference proteome</keyword>
<keyword evidence="2" id="KW-0808">Transferase</keyword>
<gene>
    <name evidence="2" type="ORF">HSEST_2354</name>
</gene>
<sequence>MSTGDVALFDRFARYYDLFMPGAQATHLTRGLELADRPVRRLVDVGGGTGRAAQTLAVEQRLVLDASRGMLEQATLPSVQGDAGRMPLSTGAVDAITIVDALHHIYEWDRLFEEAFRVLAPGGVIVVSDFDPTTVPGRVLAVGERLVGFDSRFVAPDELRNRLETAGFETHLLDGGFGYTVAGVASKREGT</sequence>
<accession>A0A897P0S8</accession>
<dbReference type="Proteomes" id="UP000663292">
    <property type="component" value="Chromosome"/>
</dbReference>
<keyword evidence="2" id="KW-0489">Methyltransferase</keyword>
<proteinExistence type="predicted"/>
<evidence type="ECO:0000259" key="1">
    <source>
        <dbReference type="Pfam" id="PF08241"/>
    </source>
</evidence>
<dbReference type="InterPro" id="IPR013216">
    <property type="entry name" value="Methyltransf_11"/>
</dbReference>
<dbReference type="GO" id="GO:0032259">
    <property type="term" value="P:methylation"/>
    <property type="evidence" value="ECO:0007669"/>
    <property type="project" value="UniProtKB-KW"/>
</dbReference>
<dbReference type="CDD" id="cd02440">
    <property type="entry name" value="AdoMet_MTases"/>
    <property type="match status" value="1"/>
</dbReference>
<organism evidence="2 3">
    <name type="scientific">Halapricum desulfuricans</name>
    <dbReference type="NCBI Taxonomy" id="2841257"/>
    <lineage>
        <taxon>Archaea</taxon>
        <taxon>Methanobacteriati</taxon>
        <taxon>Methanobacteriota</taxon>
        <taxon>Stenosarchaea group</taxon>
        <taxon>Halobacteria</taxon>
        <taxon>Halobacteriales</taxon>
        <taxon>Haloarculaceae</taxon>
        <taxon>Halapricum</taxon>
    </lineage>
</organism>
<dbReference type="PANTHER" id="PTHR43591">
    <property type="entry name" value="METHYLTRANSFERASE"/>
    <property type="match status" value="1"/>
</dbReference>
<evidence type="ECO:0000313" key="2">
    <source>
        <dbReference type="EMBL" id="QSG15866.1"/>
    </source>
</evidence>
<name>A0A897P0S8_9EURY</name>
<dbReference type="Gene3D" id="3.40.50.150">
    <property type="entry name" value="Vaccinia Virus protein VP39"/>
    <property type="match status" value="1"/>
</dbReference>
<dbReference type="SUPFAM" id="SSF53335">
    <property type="entry name" value="S-adenosyl-L-methionine-dependent methyltransferases"/>
    <property type="match status" value="1"/>
</dbReference>
<dbReference type="AlphaFoldDB" id="A0A897P0S8"/>
<reference evidence="2 3" key="1">
    <citation type="submission" date="2020-11" db="EMBL/GenBank/DDBJ databases">
        <title>Carbohydrate-dependent, anaerobic sulfur respiration: A novel catabolism in halophilic archaea.</title>
        <authorList>
            <person name="Sorokin D.Y."/>
            <person name="Messina E."/>
            <person name="Smedile F."/>
            <person name="La Cono V."/>
            <person name="Hallsworth J.E."/>
            <person name="Yakimov M.M."/>
        </authorList>
    </citation>
    <scope>NUCLEOTIDE SEQUENCE [LARGE SCALE GENOMIC DNA]</scope>
    <source>
        <strain evidence="2 3">HSR-Est</strain>
    </source>
</reference>
<dbReference type="GO" id="GO:0008757">
    <property type="term" value="F:S-adenosylmethionine-dependent methyltransferase activity"/>
    <property type="evidence" value="ECO:0007669"/>
    <property type="project" value="InterPro"/>
</dbReference>
<dbReference type="EMBL" id="CP064791">
    <property type="protein sequence ID" value="QSG15866.1"/>
    <property type="molecule type" value="Genomic_DNA"/>
</dbReference>